<name>A0A3Q1JMQ7_ANATE</name>
<reference evidence="2" key="2">
    <citation type="submission" date="2025-08" db="UniProtKB">
        <authorList>
            <consortium name="Ensembl"/>
        </authorList>
    </citation>
    <scope>IDENTIFICATION</scope>
</reference>
<dbReference type="Gene3D" id="1.25.40.10">
    <property type="entry name" value="Tetratricopeptide repeat domain"/>
    <property type="match status" value="1"/>
</dbReference>
<dbReference type="Ensembl" id="ENSATET00000034953.2">
    <property type="protein sequence ID" value="ENSATEP00000034455.2"/>
    <property type="gene ID" value="ENSATEG00000023665.2"/>
</dbReference>
<dbReference type="InParanoid" id="A0A3Q1JMQ7"/>
<proteinExistence type="predicted"/>
<dbReference type="STRING" id="64144.ENSATEP00000034455"/>
<feature type="region of interest" description="Disordered" evidence="1">
    <location>
        <begin position="96"/>
        <end position="119"/>
    </location>
</feature>
<accession>A0A3Q1JMQ7</accession>
<dbReference type="Proteomes" id="UP000265040">
    <property type="component" value="Chromosome 8"/>
</dbReference>
<reference evidence="2" key="3">
    <citation type="submission" date="2025-09" db="UniProtKB">
        <authorList>
            <consortium name="Ensembl"/>
        </authorList>
    </citation>
    <scope>IDENTIFICATION</scope>
</reference>
<dbReference type="PROSITE" id="PS50877">
    <property type="entry name" value="GOLOCO"/>
    <property type="match status" value="1"/>
</dbReference>
<dbReference type="PANTHER" id="PTHR47503">
    <property type="entry name" value="PURKINJE CELL PROTEIN 2"/>
    <property type="match status" value="1"/>
</dbReference>
<dbReference type="AlphaFoldDB" id="A0A3Q1JMQ7"/>
<dbReference type="InterPro" id="IPR011990">
    <property type="entry name" value="TPR-like_helical_dom_sf"/>
</dbReference>
<keyword evidence="3" id="KW-1185">Reference proteome</keyword>
<protein>
    <submittedName>
        <fullName evidence="2">Uncharacterized protein</fullName>
    </submittedName>
</protein>
<dbReference type="GeneTree" id="ENSGT01030000235442"/>
<dbReference type="InterPro" id="IPR042168">
    <property type="entry name" value="Pcp2"/>
</dbReference>
<reference evidence="2" key="1">
    <citation type="submission" date="2021-04" db="EMBL/GenBank/DDBJ databases">
        <authorList>
            <consortium name="Wellcome Sanger Institute Data Sharing"/>
        </authorList>
    </citation>
    <scope>NUCLEOTIDE SEQUENCE [LARGE SCALE GENOMIC DNA]</scope>
</reference>
<sequence length="119" mass="13312">MHFQDSRIEDQRCALPQILTQCSPTKEKSASDSDSCHEISPADKEQFLKMINHAQRGRMEEQRCYLQSSRTEAFFTAIACSQARRIDDQRVPLPMLPGIGVNSDEKGNGSDAEVGSSQH</sequence>
<dbReference type="InterPro" id="IPR003109">
    <property type="entry name" value="GoLoco_motif"/>
</dbReference>
<evidence type="ECO:0000313" key="3">
    <source>
        <dbReference type="Proteomes" id="UP000265040"/>
    </source>
</evidence>
<evidence type="ECO:0000313" key="2">
    <source>
        <dbReference type="Ensembl" id="ENSATEP00000034455.2"/>
    </source>
</evidence>
<dbReference type="OrthoDB" id="286233at2759"/>
<dbReference type="PANTHER" id="PTHR47503:SF1">
    <property type="entry name" value="PURKINJE CELL PROTEIN 2 HOMOLOG"/>
    <property type="match status" value="1"/>
</dbReference>
<evidence type="ECO:0000256" key="1">
    <source>
        <dbReference type="SAM" id="MobiDB-lite"/>
    </source>
</evidence>
<dbReference type="SMART" id="SM00390">
    <property type="entry name" value="GoLoco"/>
    <property type="match status" value="2"/>
</dbReference>
<dbReference type="GO" id="GO:0005085">
    <property type="term" value="F:guanyl-nucleotide exchange factor activity"/>
    <property type="evidence" value="ECO:0007669"/>
    <property type="project" value="InterPro"/>
</dbReference>
<organism evidence="2 3">
    <name type="scientific">Anabas testudineus</name>
    <name type="common">Climbing perch</name>
    <name type="synonym">Anthias testudineus</name>
    <dbReference type="NCBI Taxonomy" id="64144"/>
    <lineage>
        <taxon>Eukaryota</taxon>
        <taxon>Metazoa</taxon>
        <taxon>Chordata</taxon>
        <taxon>Craniata</taxon>
        <taxon>Vertebrata</taxon>
        <taxon>Euteleostomi</taxon>
        <taxon>Actinopterygii</taxon>
        <taxon>Neopterygii</taxon>
        <taxon>Teleostei</taxon>
        <taxon>Neoteleostei</taxon>
        <taxon>Acanthomorphata</taxon>
        <taxon>Anabantaria</taxon>
        <taxon>Anabantiformes</taxon>
        <taxon>Anabantoidei</taxon>
        <taxon>Anabantidae</taxon>
        <taxon>Anabas</taxon>
    </lineage>
</organism>